<feature type="transmembrane region" description="Helical" evidence="5">
    <location>
        <begin position="12"/>
        <end position="31"/>
    </location>
</feature>
<gene>
    <name evidence="7" type="ORF">RB653_001085</name>
</gene>
<organism evidence="7 8">
    <name type="scientific">Dictyostelium firmibasis</name>
    <dbReference type="NCBI Taxonomy" id="79012"/>
    <lineage>
        <taxon>Eukaryota</taxon>
        <taxon>Amoebozoa</taxon>
        <taxon>Evosea</taxon>
        <taxon>Eumycetozoa</taxon>
        <taxon>Dictyostelia</taxon>
        <taxon>Dictyosteliales</taxon>
        <taxon>Dictyosteliaceae</taxon>
        <taxon>Dictyostelium</taxon>
    </lineage>
</organism>
<dbReference type="InterPro" id="IPR055270">
    <property type="entry name" value="Glyco_tran_10_C"/>
</dbReference>
<proteinExistence type="inferred from homology"/>
<dbReference type="EMBL" id="JAVFKY010000002">
    <property type="protein sequence ID" value="KAK5581057.1"/>
    <property type="molecule type" value="Genomic_DNA"/>
</dbReference>
<evidence type="ECO:0000256" key="1">
    <source>
        <dbReference type="ARBA" id="ARBA00004922"/>
    </source>
</evidence>
<dbReference type="Proteomes" id="UP001344447">
    <property type="component" value="Unassembled WGS sequence"/>
</dbReference>
<keyword evidence="5" id="KW-0812">Transmembrane</keyword>
<keyword evidence="5" id="KW-0472">Membrane</keyword>
<evidence type="ECO:0000256" key="2">
    <source>
        <dbReference type="ARBA" id="ARBA00008919"/>
    </source>
</evidence>
<evidence type="ECO:0000313" key="8">
    <source>
        <dbReference type="Proteomes" id="UP001344447"/>
    </source>
</evidence>
<dbReference type="Pfam" id="PF00852">
    <property type="entry name" value="Glyco_transf_10"/>
    <property type="match status" value="1"/>
</dbReference>
<evidence type="ECO:0000256" key="5">
    <source>
        <dbReference type="RuleBase" id="RU003832"/>
    </source>
</evidence>
<reference evidence="7 8" key="1">
    <citation type="submission" date="2023-11" db="EMBL/GenBank/DDBJ databases">
        <title>Dfirmibasis_genome.</title>
        <authorList>
            <person name="Edelbroek B."/>
            <person name="Kjellin J."/>
            <person name="Jerlstrom-Hultqvist J."/>
            <person name="Soderbom F."/>
        </authorList>
    </citation>
    <scope>NUCLEOTIDE SEQUENCE [LARGE SCALE GENOMIC DNA]</scope>
    <source>
        <strain evidence="7 8">TNS-C-14</strain>
    </source>
</reference>
<dbReference type="PANTHER" id="PTHR11929">
    <property type="entry name" value="ALPHA- 1,3 -FUCOSYLTRANSFERASE"/>
    <property type="match status" value="1"/>
</dbReference>
<keyword evidence="3 5" id="KW-0328">Glycosyltransferase</keyword>
<evidence type="ECO:0000313" key="7">
    <source>
        <dbReference type="EMBL" id="KAK5581057.1"/>
    </source>
</evidence>
<name>A0AAN7TXW3_9MYCE</name>
<dbReference type="GO" id="GO:0046920">
    <property type="term" value="F:alpha-(1-&gt;3)-fucosyltransferase activity"/>
    <property type="evidence" value="ECO:0007669"/>
    <property type="project" value="TreeGrafter"/>
</dbReference>
<comment type="caution">
    <text evidence="7">The sequence shown here is derived from an EMBL/GenBank/DDBJ whole genome shotgun (WGS) entry which is preliminary data.</text>
</comment>
<dbReference type="SUPFAM" id="SSF53756">
    <property type="entry name" value="UDP-Glycosyltransferase/glycogen phosphorylase"/>
    <property type="match status" value="1"/>
</dbReference>
<accession>A0AAN7TXW3</accession>
<keyword evidence="8" id="KW-1185">Reference proteome</keyword>
<feature type="domain" description="Fucosyltransferase C-terminal" evidence="6">
    <location>
        <begin position="257"/>
        <end position="403"/>
    </location>
</feature>
<dbReference type="Gene3D" id="3.40.50.11660">
    <property type="entry name" value="Glycosyl transferase family 10, C-terminal domain"/>
    <property type="match status" value="1"/>
</dbReference>
<comment type="subcellular location">
    <subcellularLocation>
        <location evidence="5">Golgi apparatus</location>
        <location evidence="5">Golgi stack membrane</location>
        <topology evidence="5">Single-pass type II membrane protein</topology>
    </subcellularLocation>
</comment>
<dbReference type="GO" id="GO:0032580">
    <property type="term" value="C:Golgi cisterna membrane"/>
    <property type="evidence" value="ECO:0007669"/>
    <property type="project" value="UniProtKB-SubCell"/>
</dbReference>
<dbReference type="FunFam" id="3.40.50.11660:FF:000016">
    <property type="entry name" value="4-galactosyl-N-acetylglucosaminide 3-alpha-L-fucosyltransferase"/>
    <property type="match status" value="1"/>
</dbReference>
<keyword evidence="4 5" id="KW-0808">Transferase</keyword>
<dbReference type="PANTHER" id="PTHR11929:SF194">
    <property type="entry name" value="ALPHA-(1,3)-FUCOSYLTRANSFERASE 10"/>
    <property type="match status" value="1"/>
</dbReference>
<dbReference type="InterPro" id="IPR001503">
    <property type="entry name" value="Glyco_trans_10"/>
</dbReference>
<dbReference type="InterPro" id="IPR038577">
    <property type="entry name" value="GT10-like_C_sf"/>
</dbReference>
<keyword evidence="5" id="KW-0333">Golgi apparatus</keyword>
<dbReference type="AlphaFoldDB" id="A0AAN7TXW3"/>
<evidence type="ECO:0000256" key="4">
    <source>
        <dbReference type="ARBA" id="ARBA00022679"/>
    </source>
</evidence>
<evidence type="ECO:0000256" key="3">
    <source>
        <dbReference type="ARBA" id="ARBA00022676"/>
    </source>
</evidence>
<protein>
    <recommendedName>
        <fullName evidence="5">Fucosyltransferase</fullName>
        <ecNumber evidence="5">2.4.1.-</ecNumber>
    </recommendedName>
</protein>
<dbReference type="EC" id="2.4.1.-" evidence="5"/>
<comment type="pathway">
    <text evidence="1">Protein modification; protein glycosylation.</text>
</comment>
<evidence type="ECO:0000259" key="6">
    <source>
        <dbReference type="Pfam" id="PF00852"/>
    </source>
</evidence>
<comment type="similarity">
    <text evidence="2 5">Belongs to the glycosyltransferase 10 family.</text>
</comment>
<keyword evidence="5" id="KW-1133">Transmembrane helix</keyword>
<sequence length="464" mass="55135">MNYYYSILFKKVSTLCFCIIIIAISYNSFYYNFLGNPGIYFYKKDIKSISYGNYYNNDAKYHNNTNIYNVDNDDPYENTNIDGEGFVYNFKDLNISKNQIVFFKYIGRIDTSKIDLNPIIKCKGLDEKFYYIVRKPVHKNQKIEMEIRSDYKLDFEPPIKKLSTKNVPRVLVSMEPQPNRACEFDKECFEFFNFKVSFESESDVRMGFDTQSSSAFGSYNRLSIQQITDIQNQFRKEYQTQKLNNKLEYHQKLSFPLANWFCSSCNPHSNRNEYVQELMKYIAIDSFGKCLNNMPTSDYLKRGSGDPFERKKQFITRYRFTIVFENSICKDYVSEKVLDALVSGSVPIFMAHPSTLKYLPYKSFIFVGDFESVEELANYLKYLDQNQEEYNKYHAWRTNQTAIEQWKGVNNYPNKPGFRFHQVQCPLLRHYQRWKIDAIPLKKLKYVPLKEVCLPSDYFKIKKL</sequence>